<keyword evidence="4 9" id="KW-0418">Kinase</keyword>
<dbReference type="InterPro" id="IPR002139">
    <property type="entry name" value="Ribo/fructo_kinase"/>
</dbReference>
<evidence type="ECO:0000259" key="10">
    <source>
        <dbReference type="Pfam" id="PF00294"/>
    </source>
</evidence>
<dbReference type="InterPro" id="IPR029056">
    <property type="entry name" value="Ribokinase-like"/>
</dbReference>
<dbReference type="GO" id="GO:0005634">
    <property type="term" value="C:nucleus"/>
    <property type="evidence" value="ECO:0007669"/>
    <property type="project" value="UniProtKB-SubCell"/>
</dbReference>
<evidence type="ECO:0000256" key="5">
    <source>
        <dbReference type="ARBA" id="ARBA00022840"/>
    </source>
</evidence>
<keyword evidence="12" id="KW-1185">Reference proteome</keyword>
<feature type="binding site" evidence="9">
    <location>
        <position position="278"/>
    </location>
    <ligand>
        <name>substrate</name>
    </ligand>
</feature>
<comment type="caution">
    <text evidence="9">Lacks conserved residue(s) required for the propagation of feature annotation.</text>
</comment>
<feature type="domain" description="Carbohydrate kinase PfkB" evidence="10">
    <location>
        <begin position="23"/>
        <end position="333"/>
    </location>
</feature>
<keyword evidence="2 9" id="KW-0479">Metal-binding</keyword>
<dbReference type="GO" id="GO:0019303">
    <property type="term" value="P:D-ribose catabolic process"/>
    <property type="evidence" value="ECO:0007669"/>
    <property type="project" value="UniProtKB-UniRule"/>
</dbReference>
<accession>A0A067TNG4</accession>
<keyword evidence="6 9" id="KW-0460">Magnesium</keyword>
<keyword evidence="8 9" id="KW-0119">Carbohydrate metabolism</keyword>
<comment type="pathway">
    <text evidence="9">Carbohydrate metabolism; D-ribose degradation; D-ribose 5-phosphate from beta-D-ribopyranose: step 2/2.</text>
</comment>
<dbReference type="Proteomes" id="UP000027222">
    <property type="component" value="Unassembled WGS sequence"/>
</dbReference>
<keyword evidence="9" id="KW-0539">Nucleus</keyword>
<evidence type="ECO:0000256" key="1">
    <source>
        <dbReference type="ARBA" id="ARBA00022679"/>
    </source>
</evidence>
<protein>
    <recommendedName>
        <fullName evidence="9">Ribokinase</fullName>
        <shortName evidence="9">RK</shortName>
        <ecNumber evidence="9">2.7.1.15</ecNumber>
    </recommendedName>
</protein>
<comment type="catalytic activity">
    <reaction evidence="9">
        <text>D-ribose + ATP = D-ribose 5-phosphate + ADP + H(+)</text>
        <dbReference type="Rhea" id="RHEA:13697"/>
        <dbReference type="ChEBI" id="CHEBI:15378"/>
        <dbReference type="ChEBI" id="CHEBI:30616"/>
        <dbReference type="ChEBI" id="CHEBI:47013"/>
        <dbReference type="ChEBI" id="CHEBI:78346"/>
        <dbReference type="ChEBI" id="CHEBI:456216"/>
        <dbReference type="EC" id="2.7.1.15"/>
    </reaction>
</comment>
<dbReference type="HOGENOM" id="CLU_027634_2_1_1"/>
<evidence type="ECO:0000313" key="12">
    <source>
        <dbReference type="Proteomes" id="UP000027222"/>
    </source>
</evidence>
<dbReference type="GO" id="GO:0004747">
    <property type="term" value="F:ribokinase activity"/>
    <property type="evidence" value="ECO:0007669"/>
    <property type="project" value="UniProtKB-UniRule"/>
</dbReference>
<sequence>MADGKCICTVRGSINHDEYFHVQHIVRPGETLSSRGHESRVGGKGANQAVAIARAGGSVRFYGSIGQDGTWIKDRMESYGIDVGGILIADEPTGRAIIQVDEEGENSIILFPGANYSELHEKTFTQQGDGWFPNTTHLLLQNEIPLRSTYYALQNAKNATVIMNPSPLPSAAEIRDFPWGKVDWLIVNEAEARELYQATAGSRAKAPGSLSTRELVFLLSAEPSFSTTNIVCTLGGDGVLVFVPRFHRPKTEHEAPSFLYLPAAKLLGDVRDTTGAGDCFTGYFVQGLMELGANAEVGNHINEHDIAQILKTCVHAAGMCVEQKGTIDSIPTRAQVEERMSLRS</sequence>
<dbReference type="SUPFAM" id="SSF53613">
    <property type="entry name" value="Ribokinase-like"/>
    <property type="match status" value="1"/>
</dbReference>
<dbReference type="PANTHER" id="PTHR10584">
    <property type="entry name" value="SUGAR KINASE"/>
    <property type="match status" value="1"/>
</dbReference>
<evidence type="ECO:0000256" key="3">
    <source>
        <dbReference type="ARBA" id="ARBA00022741"/>
    </source>
</evidence>
<evidence type="ECO:0000256" key="2">
    <source>
        <dbReference type="ARBA" id="ARBA00022723"/>
    </source>
</evidence>
<evidence type="ECO:0000313" key="11">
    <source>
        <dbReference type="EMBL" id="KDR80478.1"/>
    </source>
</evidence>
<dbReference type="CDD" id="cd01174">
    <property type="entry name" value="ribokinase"/>
    <property type="match status" value="1"/>
</dbReference>
<keyword evidence="3 9" id="KW-0547">Nucleotide-binding</keyword>
<dbReference type="GO" id="GO:0046872">
    <property type="term" value="F:metal ion binding"/>
    <property type="evidence" value="ECO:0007669"/>
    <property type="project" value="UniProtKB-KW"/>
</dbReference>
<dbReference type="PANTHER" id="PTHR10584:SF166">
    <property type="entry name" value="RIBOKINASE"/>
    <property type="match status" value="1"/>
</dbReference>
<dbReference type="InterPro" id="IPR011611">
    <property type="entry name" value="PfkB_dom"/>
</dbReference>
<dbReference type="EMBL" id="KL142372">
    <property type="protein sequence ID" value="KDR80478.1"/>
    <property type="molecule type" value="Genomic_DNA"/>
</dbReference>
<keyword evidence="7 9" id="KW-0630">Potassium</keyword>
<dbReference type="PRINTS" id="PR00990">
    <property type="entry name" value="RIBOKINASE"/>
</dbReference>
<keyword evidence="5 9" id="KW-0067">ATP-binding</keyword>
<dbReference type="GO" id="GO:0005737">
    <property type="term" value="C:cytoplasm"/>
    <property type="evidence" value="ECO:0007669"/>
    <property type="project" value="UniProtKB-SubCell"/>
</dbReference>
<feature type="binding site" evidence="9">
    <location>
        <position position="325"/>
    </location>
    <ligand>
        <name>K(+)</name>
        <dbReference type="ChEBI" id="CHEBI:29103"/>
    </ligand>
</feature>
<comment type="activity regulation">
    <text evidence="9">Activated by a monovalent cation that binds near, but not in, the active site. The most likely occupant of the site in vivo is potassium. Ion binding induces a conformational change that may alter substrate affinity.</text>
</comment>
<feature type="binding site" evidence="9">
    <location>
        <position position="143"/>
    </location>
    <ligand>
        <name>substrate</name>
    </ligand>
</feature>
<feature type="binding site" evidence="9">
    <location>
        <begin position="233"/>
        <end position="238"/>
    </location>
    <ligand>
        <name>ATP</name>
        <dbReference type="ChEBI" id="CHEBI:30616"/>
    </ligand>
</feature>
<feature type="binding site" evidence="9">
    <location>
        <position position="329"/>
    </location>
    <ligand>
        <name>K(+)</name>
        <dbReference type="ChEBI" id="CHEBI:29103"/>
    </ligand>
</feature>
<dbReference type="EC" id="2.7.1.15" evidence="9"/>
<dbReference type="Pfam" id="PF00294">
    <property type="entry name" value="PfkB"/>
    <property type="match status" value="1"/>
</dbReference>
<feature type="binding site" evidence="9">
    <location>
        <position position="323"/>
    </location>
    <ligand>
        <name>K(+)</name>
        <dbReference type="ChEBI" id="CHEBI:29103"/>
    </ligand>
</feature>
<dbReference type="AlphaFoldDB" id="A0A067TNG4"/>
<feature type="binding site" evidence="9">
    <location>
        <begin position="277"/>
        <end position="278"/>
    </location>
    <ligand>
        <name>ATP</name>
        <dbReference type="ChEBI" id="CHEBI:30616"/>
    </ligand>
</feature>
<evidence type="ECO:0000256" key="6">
    <source>
        <dbReference type="ARBA" id="ARBA00022842"/>
    </source>
</evidence>
<reference evidence="12" key="1">
    <citation type="journal article" date="2014" name="Proc. Natl. Acad. Sci. U.S.A.">
        <title>Extensive sampling of basidiomycete genomes demonstrates inadequacy of the white-rot/brown-rot paradigm for wood decay fungi.</title>
        <authorList>
            <person name="Riley R."/>
            <person name="Salamov A.A."/>
            <person name="Brown D.W."/>
            <person name="Nagy L.G."/>
            <person name="Floudas D."/>
            <person name="Held B.W."/>
            <person name="Levasseur A."/>
            <person name="Lombard V."/>
            <person name="Morin E."/>
            <person name="Otillar R."/>
            <person name="Lindquist E.A."/>
            <person name="Sun H."/>
            <person name="LaButti K.M."/>
            <person name="Schmutz J."/>
            <person name="Jabbour D."/>
            <person name="Luo H."/>
            <person name="Baker S.E."/>
            <person name="Pisabarro A.G."/>
            <person name="Walton J.D."/>
            <person name="Blanchette R.A."/>
            <person name="Henrissat B."/>
            <person name="Martin F."/>
            <person name="Cullen D."/>
            <person name="Hibbett D.S."/>
            <person name="Grigoriev I.V."/>
        </authorList>
    </citation>
    <scope>NUCLEOTIDE SEQUENCE [LARGE SCALE GENOMIC DNA]</scope>
    <source>
        <strain evidence="12">CBS 339.88</strain>
    </source>
</reference>
<name>A0A067TNG4_GALM3</name>
<dbReference type="Gene3D" id="3.40.1190.20">
    <property type="match status" value="1"/>
</dbReference>
<organism evidence="11 12">
    <name type="scientific">Galerina marginata (strain CBS 339.88)</name>
    <dbReference type="NCBI Taxonomy" id="685588"/>
    <lineage>
        <taxon>Eukaryota</taxon>
        <taxon>Fungi</taxon>
        <taxon>Dikarya</taxon>
        <taxon>Basidiomycota</taxon>
        <taxon>Agaricomycotina</taxon>
        <taxon>Agaricomycetes</taxon>
        <taxon>Agaricomycetidae</taxon>
        <taxon>Agaricales</taxon>
        <taxon>Agaricineae</taxon>
        <taxon>Strophariaceae</taxon>
        <taxon>Galerina</taxon>
    </lineage>
</organism>
<comment type="subcellular location">
    <subcellularLocation>
        <location evidence="9">Cytoplasm</location>
    </subcellularLocation>
    <subcellularLocation>
        <location evidence="9">Nucleus</location>
    </subcellularLocation>
</comment>
<keyword evidence="1 9" id="KW-0808">Transferase</keyword>
<keyword evidence="9" id="KW-0963">Cytoplasm</keyword>
<dbReference type="UniPathway" id="UPA00916">
    <property type="reaction ID" value="UER00889"/>
</dbReference>
<dbReference type="InterPro" id="IPR011877">
    <property type="entry name" value="Ribokinase"/>
</dbReference>
<comment type="cofactor">
    <cofactor evidence="9">
        <name>Mg(2+)</name>
        <dbReference type="ChEBI" id="CHEBI:18420"/>
    </cofactor>
    <text evidence="9">Requires a divalent cation, most likely magnesium in vivo, as an electrophilic catalyst to aid phosphoryl group transfer. It is the chelate of the metal and the nucleotide that is the actual substrate.</text>
</comment>
<feature type="binding site" evidence="9">
    <location>
        <position position="320"/>
    </location>
    <ligand>
        <name>K(+)</name>
        <dbReference type="ChEBI" id="CHEBI:29103"/>
    </ligand>
</feature>
<dbReference type="OrthoDB" id="415590at2759"/>
<evidence type="ECO:0000256" key="9">
    <source>
        <dbReference type="HAMAP-Rule" id="MF_03215"/>
    </source>
</evidence>
<dbReference type="HAMAP" id="MF_01987">
    <property type="entry name" value="Ribokinase"/>
    <property type="match status" value="1"/>
</dbReference>
<comment type="similarity">
    <text evidence="9">Belongs to the carbohydrate kinase PfkB family. Ribokinase subfamily.</text>
</comment>
<comment type="subunit">
    <text evidence="9">Homodimer.</text>
</comment>
<feature type="binding site" evidence="9">
    <location>
        <position position="272"/>
    </location>
    <ligand>
        <name>K(+)</name>
        <dbReference type="ChEBI" id="CHEBI:29103"/>
    </ligand>
</feature>
<feature type="binding site" evidence="9">
    <location>
        <position position="188"/>
    </location>
    <ligand>
        <name>ATP</name>
        <dbReference type="ChEBI" id="CHEBI:30616"/>
    </ligand>
</feature>
<dbReference type="STRING" id="685588.A0A067TNG4"/>
<feature type="active site" description="Proton acceptor" evidence="9">
    <location>
        <position position="278"/>
    </location>
</feature>
<evidence type="ECO:0000256" key="4">
    <source>
        <dbReference type="ARBA" id="ARBA00022777"/>
    </source>
</evidence>
<comment type="function">
    <text evidence="9">Catalyzes the phosphorylation of ribose at O-5 in a reaction requiring ATP and magnesium. The resulting D-ribose-5-phosphate can then be used either for sythesis of nucleotides, histidine, and tryptophan, or as a component of the pentose phosphate pathway.</text>
</comment>
<dbReference type="GO" id="GO:0005524">
    <property type="term" value="F:ATP binding"/>
    <property type="evidence" value="ECO:0007669"/>
    <property type="project" value="UniProtKB-UniRule"/>
</dbReference>
<evidence type="ECO:0000256" key="8">
    <source>
        <dbReference type="ARBA" id="ARBA00023277"/>
    </source>
</evidence>
<feature type="binding site" evidence="9">
    <location>
        <begin position="43"/>
        <end position="47"/>
    </location>
    <ligand>
        <name>substrate</name>
    </ligand>
</feature>
<gene>
    <name evidence="11" type="ORF">GALMADRAFT_136953</name>
</gene>
<evidence type="ECO:0000256" key="7">
    <source>
        <dbReference type="ARBA" id="ARBA00022958"/>
    </source>
</evidence>
<feature type="binding site" evidence="9">
    <location>
        <begin position="15"/>
        <end position="17"/>
    </location>
    <ligand>
        <name>substrate</name>
    </ligand>
</feature>
<feature type="binding site" evidence="9">
    <location>
        <position position="274"/>
    </location>
    <ligand>
        <name>K(+)</name>
        <dbReference type="ChEBI" id="CHEBI:29103"/>
    </ligand>
</feature>
<proteinExistence type="inferred from homology"/>